<dbReference type="Proteomes" id="UP001311730">
    <property type="component" value="Unassembled WGS sequence"/>
</dbReference>
<dbReference type="RefSeq" id="WP_323983860.1">
    <property type="nucleotide sequence ID" value="NZ_JAYKBW010000011.1"/>
</dbReference>
<dbReference type="PROSITE" id="PS51257">
    <property type="entry name" value="PROKAR_LIPOPROTEIN"/>
    <property type="match status" value="1"/>
</dbReference>
<proteinExistence type="predicted"/>
<dbReference type="EMBL" id="JAYKBW010000011">
    <property type="protein sequence ID" value="MEB3075709.1"/>
    <property type="molecule type" value="Genomic_DNA"/>
</dbReference>
<feature type="compositionally biased region" description="Basic and acidic residues" evidence="1">
    <location>
        <begin position="29"/>
        <end position="40"/>
    </location>
</feature>
<accession>A0ABU5Z9S8</accession>
<protein>
    <recommendedName>
        <fullName evidence="4">Nucleic acid-binding domain protein</fullName>
    </recommendedName>
</protein>
<name>A0ABU5Z9S8_9FLAO</name>
<organism evidence="2 3">
    <name type="scientific">Capnocytophaga gingivalis</name>
    <dbReference type="NCBI Taxonomy" id="1017"/>
    <lineage>
        <taxon>Bacteria</taxon>
        <taxon>Pseudomonadati</taxon>
        <taxon>Bacteroidota</taxon>
        <taxon>Flavobacteriia</taxon>
        <taxon>Flavobacteriales</taxon>
        <taxon>Flavobacteriaceae</taxon>
        <taxon>Capnocytophaga</taxon>
    </lineage>
</organism>
<feature type="region of interest" description="Disordered" evidence="1">
    <location>
        <begin position="21"/>
        <end position="45"/>
    </location>
</feature>
<evidence type="ECO:0008006" key="4">
    <source>
        <dbReference type="Google" id="ProtNLM"/>
    </source>
</evidence>
<gene>
    <name evidence="2" type="ORF">VJJ08_10420</name>
</gene>
<sequence>MKKLLLLALSFGLLMSCKKDDENGIPPVDPKKPQPEKPQDKPATALEVKNLKAADYEKFRDSKEKVKLHGEIAEVKGNWSYFKFSDGTLVQIFTHKFKELKEETSQKLKTVGQELTVVGTFTDFKLKDGSIVKEIIYESEADLTFGTTPQAKPEQPVVALEVKNLKAADYDTYRDKKGKVKLHGEIAEVTNGRSYFKFSDGTLVQIFTHKFKELKEETSQKLKTVGQELTVVGVFTDHKLKNGSLVKEIVYESEADLTFGTTPQAKPTPKPEQSVVTLEVKSLKAADYDTYRDKKEKVKLHGEIAEVTKGRSYFKFSDGTLVQIFTHKFKELKEETSQKLKTVGQKLTVVGVFTDHKLKNGSIVKEIVYESEADLTF</sequence>
<evidence type="ECO:0000313" key="3">
    <source>
        <dbReference type="Proteomes" id="UP001311730"/>
    </source>
</evidence>
<reference evidence="2 3" key="1">
    <citation type="submission" date="2023-12" db="EMBL/GenBank/DDBJ databases">
        <title>Genomic sequences of Capnocytophaga and Parvimonas strains.</title>
        <authorList>
            <person name="Watt R.M."/>
            <person name="Wang M."/>
            <person name="Yang T."/>
            <person name="Tong W.M."/>
        </authorList>
    </citation>
    <scope>NUCLEOTIDE SEQUENCE [LARGE SCALE GENOMIC DNA]</scope>
    <source>
        <strain evidence="2 3">CCUG 13096</strain>
    </source>
</reference>
<evidence type="ECO:0000256" key="1">
    <source>
        <dbReference type="SAM" id="MobiDB-lite"/>
    </source>
</evidence>
<evidence type="ECO:0000313" key="2">
    <source>
        <dbReference type="EMBL" id="MEB3075709.1"/>
    </source>
</evidence>
<keyword evidence="3" id="KW-1185">Reference proteome</keyword>
<comment type="caution">
    <text evidence="2">The sequence shown here is derived from an EMBL/GenBank/DDBJ whole genome shotgun (WGS) entry which is preliminary data.</text>
</comment>